<keyword evidence="2" id="KW-1185">Reference proteome</keyword>
<proteinExistence type="predicted"/>
<protein>
    <submittedName>
        <fullName evidence="1">Uncharacterized protein</fullName>
    </submittedName>
</protein>
<name>A0A922HZC1_DERFA</name>
<dbReference type="EMBL" id="ASGP02000003">
    <property type="protein sequence ID" value="KAH9515822.1"/>
    <property type="molecule type" value="Genomic_DNA"/>
</dbReference>
<accession>A0A922HZC1</accession>
<reference evidence="1" key="1">
    <citation type="submission" date="2013-05" db="EMBL/GenBank/DDBJ databases">
        <authorList>
            <person name="Yim A.K.Y."/>
            <person name="Chan T.F."/>
            <person name="Ji K.M."/>
            <person name="Liu X.Y."/>
            <person name="Zhou J.W."/>
            <person name="Li R.Q."/>
            <person name="Yang K.Y."/>
            <person name="Li J."/>
            <person name="Li M."/>
            <person name="Law P.T.W."/>
            <person name="Wu Y.L."/>
            <person name="Cai Z.L."/>
            <person name="Qin H."/>
            <person name="Bao Y."/>
            <person name="Leung R.K.K."/>
            <person name="Ng P.K.S."/>
            <person name="Zou J."/>
            <person name="Zhong X.J."/>
            <person name="Ran P.X."/>
            <person name="Zhong N.S."/>
            <person name="Liu Z.G."/>
            <person name="Tsui S.K.W."/>
        </authorList>
    </citation>
    <scope>NUCLEOTIDE SEQUENCE</scope>
    <source>
        <strain evidence="1">Derf</strain>
        <tissue evidence="1">Whole organism</tissue>
    </source>
</reference>
<dbReference type="AlphaFoldDB" id="A0A922HZC1"/>
<evidence type="ECO:0000313" key="2">
    <source>
        <dbReference type="Proteomes" id="UP000790347"/>
    </source>
</evidence>
<organism evidence="1 2">
    <name type="scientific">Dermatophagoides farinae</name>
    <name type="common">American house dust mite</name>
    <dbReference type="NCBI Taxonomy" id="6954"/>
    <lineage>
        <taxon>Eukaryota</taxon>
        <taxon>Metazoa</taxon>
        <taxon>Ecdysozoa</taxon>
        <taxon>Arthropoda</taxon>
        <taxon>Chelicerata</taxon>
        <taxon>Arachnida</taxon>
        <taxon>Acari</taxon>
        <taxon>Acariformes</taxon>
        <taxon>Sarcoptiformes</taxon>
        <taxon>Astigmata</taxon>
        <taxon>Psoroptidia</taxon>
        <taxon>Analgoidea</taxon>
        <taxon>Pyroglyphidae</taxon>
        <taxon>Dermatophagoidinae</taxon>
        <taxon>Dermatophagoides</taxon>
    </lineage>
</organism>
<evidence type="ECO:0000313" key="1">
    <source>
        <dbReference type="EMBL" id="KAH9515822.1"/>
    </source>
</evidence>
<comment type="caution">
    <text evidence="1">The sequence shown here is derived from an EMBL/GenBank/DDBJ whole genome shotgun (WGS) entry which is preliminary data.</text>
</comment>
<reference evidence="1" key="2">
    <citation type="journal article" date="2022" name="Res Sq">
        <title>Comparative Genomics Reveals Insights into the Divergent Evolution of Astigmatic Mites and Household Pest Adaptations.</title>
        <authorList>
            <person name="Xiong Q."/>
            <person name="Wan A.T.-Y."/>
            <person name="Liu X.-Y."/>
            <person name="Fung C.S.-H."/>
            <person name="Xiao X."/>
            <person name="Malainual N."/>
            <person name="Hou J."/>
            <person name="Wang L."/>
            <person name="Wang M."/>
            <person name="Yang K."/>
            <person name="Cui Y."/>
            <person name="Leung E."/>
            <person name="Nong W."/>
            <person name="Shin S.-K."/>
            <person name="Au S."/>
            <person name="Jeong K.Y."/>
            <person name="Chew F.T."/>
            <person name="Hui J."/>
            <person name="Leung T.F."/>
            <person name="Tungtrongchitr A."/>
            <person name="Zhong N."/>
            <person name="Liu Z."/>
            <person name="Tsui S."/>
        </authorList>
    </citation>
    <scope>NUCLEOTIDE SEQUENCE</scope>
    <source>
        <strain evidence="1">Derf</strain>
        <tissue evidence="1">Whole organism</tissue>
    </source>
</reference>
<gene>
    <name evidence="1" type="ORF">DERF_006597</name>
</gene>
<dbReference type="Proteomes" id="UP000790347">
    <property type="component" value="Unassembled WGS sequence"/>
</dbReference>
<sequence length="67" mass="8093">MINDDDDDDDDDGHILIVNSVLYWERKKNTEMNLMVCLTCNKQMKTKTNELYSQCNLRKCEWYNKKK</sequence>